<sequence length="262" mass="28467">MRPHLAVFLFLFAGNLLAPLAGSAASSSPPLLRVRPVAPDIFVPTLYSRPNGAALPVATNGLIIRTTKGILLIDTAWPTEQTRLLLRWVADSLHQRVRLAIVTHAGAATPGGLVVLRENHVRVYSSPLTARRWRSRNPAAEGPTAALKPYTVVRAGRTRVELFFPGAGFAPDNLVVWLPRRKVLFGGELVREQATASLGSSPEPNLKQWSIVLRTLAARYRNARVVVPAHGPAGSLTLLAHTQTLLREATRRKPQTALNGRP</sequence>
<dbReference type="PANTHER" id="PTHR42951:SF4">
    <property type="entry name" value="ACYL-COENZYME A THIOESTERASE MBLAC2"/>
    <property type="match status" value="1"/>
</dbReference>
<dbReference type="Proteomes" id="UP000019423">
    <property type="component" value="Chromosome"/>
</dbReference>
<dbReference type="EMBL" id="CP007145">
    <property type="protein sequence ID" value="AHJ99443.1"/>
    <property type="molecule type" value="Genomic_DNA"/>
</dbReference>
<evidence type="ECO:0000256" key="2">
    <source>
        <dbReference type="SAM" id="SignalP"/>
    </source>
</evidence>
<dbReference type="SMART" id="SM00849">
    <property type="entry name" value="Lactamase_B"/>
    <property type="match status" value="1"/>
</dbReference>
<comment type="similarity">
    <text evidence="1">Belongs to the metallo-beta-lactamase superfamily. Class-B beta-lactamase family.</text>
</comment>
<evidence type="ECO:0000313" key="4">
    <source>
        <dbReference type="EMBL" id="AHJ99443.1"/>
    </source>
</evidence>
<evidence type="ECO:0000313" key="5">
    <source>
        <dbReference type="Proteomes" id="UP000019423"/>
    </source>
</evidence>
<accession>W8F3E1</accession>
<dbReference type="eggNOG" id="COG0491">
    <property type="taxonomic scope" value="Bacteria"/>
</dbReference>
<dbReference type="InterPro" id="IPR050855">
    <property type="entry name" value="NDM-1-like"/>
</dbReference>
<keyword evidence="2" id="KW-0732">Signal</keyword>
<feature type="chain" id="PRO_5004911078" description="Metallo-beta-lactamase domain-containing protein" evidence="2">
    <location>
        <begin position="19"/>
        <end position="262"/>
    </location>
</feature>
<proteinExistence type="inferred from homology"/>
<dbReference type="InterPro" id="IPR036866">
    <property type="entry name" value="RibonucZ/Hydroxyglut_hydro"/>
</dbReference>
<dbReference type="Gene3D" id="3.60.15.10">
    <property type="entry name" value="Ribonuclease Z/Hydroxyacylglutathione hydrolase-like"/>
    <property type="match status" value="1"/>
</dbReference>
<reference evidence="4 5" key="1">
    <citation type="submission" date="2014-01" db="EMBL/GenBank/DDBJ databases">
        <title>Complete genome sequence of ionizing-radiation resistance bacterium Hymenobacter swuensis DY53.</title>
        <authorList>
            <person name="Jung J.-H."/>
            <person name="Jeong S.-W."/>
            <person name="Joe M.-H."/>
            <person name="Cho y.-j."/>
            <person name="Kim M.-K."/>
            <person name="Lim S.-Y."/>
        </authorList>
    </citation>
    <scope>NUCLEOTIDE SEQUENCE [LARGE SCALE GENOMIC DNA]</scope>
    <source>
        <strain evidence="4 5">DY53</strain>
    </source>
</reference>
<feature type="signal peptide" evidence="2">
    <location>
        <begin position="1"/>
        <end position="18"/>
    </location>
</feature>
<name>W8F3E1_9BACT</name>
<protein>
    <recommendedName>
        <fullName evidence="3">Metallo-beta-lactamase domain-containing protein</fullName>
    </recommendedName>
</protein>
<feature type="domain" description="Metallo-beta-lactamase" evidence="3">
    <location>
        <begin position="58"/>
        <end position="230"/>
    </location>
</feature>
<dbReference type="HOGENOM" id="CLU_068048_0_0_10"/>
<dbReference type="KEGG" id="hsw:Hsw_3848"/>
<evidence type="ECO:0000256" key="1">
    <source>
        <dbReference type="ARBA" id="ARBA00005250"/>
    </source>
</evidence>
<organism evidence="4 5">
    <name type="scientific">Hymenobacter swuensis DY53</name>
    <dbReference type="NCBI Taxonomy" id="1227739"/>
    <lineage>
        <taxon>Bacteria</taxon>
        <taxon>Pseudomonadati</taxon>
        <taxon>Bacteroidota</taxon>
        <taxon>Cytophagia</taxon>
        <taxon>Cytophagales</taxon>
        <taxon>Hymenobacteraceae</taxon>
        <taxon>Hymenobacter</taxon>
    </lineage>
</organism>
<dbReference type="PATRIC" id="fig|1227739.3.peg.4004"/>
<keyword evidence="5" id="KW-1185">Reference proteome</keyword>
<evidence type="ECO:0000259" key="3">
    <source>
        <dbReference type="SMART" id="SM00849"/>
    </source>
</evidence>
<dbReference type="SUPFAM" id="SSF56281">
    <property type="entry name" value="Metallo-hydrolase/oxidoreductase"/>
    <property type="match status" value="1"/>
</dbReference>
<dbReference type="GO" id="GO:0017001">
    <property type="term" value="P:antibiotic catabolic process"/>
    <property type="evidence" value="ECO:0007669"/>
    <property type="project" value="UniProtKB-ARBA"/>
</dbReference>
<dbReference type="AlphaFoldDB" id="W8F3E1"/>
<dbReference type="InterPro" id="IPR001279">
    <property type="entry name" value="Metallo-B-lactamas"/>
</dbReference>
<dbReference type="STRING" id="1227739.Hsw_3848"/>
<gene>
    <name evidence="4" type="ORF">Hsw_3848</name>
</gene>
<dbReference type="PANTHER" id="PTHR42951">
    <property type="entry name" value="METALLO-BETA-LACTAMASE DOMAIN-CONTAINING"/>
    <property type="match status" value="1"/>
</dbReference>